<sequence length="193" mass="21332">MQQFTITWGRYWFSRIAGRNPLVRRNERIQAWGALLAVLVTVLALPVAAAIGTSVYDVRVRFYAEEAKHRHAVTATALENSTVSVGPGPADVSFLVRASWTAAGSDHVDVVEWADQARVGDRADIWVDDITGEPVDAPAQPSRAVGDAVGVALSVWFAVMAITASTAYLIRLRMIHHRHLQWDRELEALKYQS</sequence>
<keyword evidence="1" id="KW-0472">Membrane</keyword>
<keyword evidence="1" id="KW-1133">Transmembrane helix</keyword>
<reference evidence="2" key="1">
    <citation type="journal article" date="2023" name="Environ. Microbiol.">
        <title>The 2-methylpropene degradation pathway in Mycobacteriaceae family strains.</title>
        <authorList>
            <person name="Helbich S."/>
            <person name="Barrantes I."/>
            <person name="Dos Anjos Borges L.G."/>
            <person name="Pieper D.H."/>
            <person name="Vainshtein Y."/>
            <person name="Sohn K."/>
            <person name="Engesser K.H."/>
        </authorList>
    </citation>
    <scope>NUCLEOTIDE SEQUENCE</scope>
    <source>
        <strain evidence="2">IBE100</strain>
    </source>
</reference>
<proteinExistence type="predicted"/>
<dbReference type="PANTHER" id="PTHR42305">
    <property type="entry name" value="MEMBRANE PROTEIN RV1733C-RELATED"/>
    <property type="match status" value="1"/>
</dbReference>
<dbReference type="Proteomes" id="UP001154266">
    <property type="component" value="Unassembled WGS sequence"/>
</dbReference>
<comment type="caution">
    <text evidence="2">The sequence shown here is derived from an EMBL/GenBank/DDBJ whole genome shotgun (WGS) entry which is preliminary data.</text>
</comment>
<gene>
    <name evidence="2" type="ORF">MNO81_02290</name>
</gene>
<dbReference type="RefSeq" id="WP_278219651.1">
    <property type="nucleotide sequence ID" value="NZ_JAKZMO010000002.1"/>
</dbReference>
<keyword evidence="1" id="KW-0812">Transmembrane</keyword>
<dbReference type="PANTHER" id="PTHR42305:SF1">
    <property type="entry name" value="MEMBRANE PROTEIN RV1733C-RELATED"/>
    <property type="match status" value="1"/>
</dbReference>
<feature type="transmembrane region" description="Helical" evidence="1">
    <location>
        <begin position="148"/>
        <end position="170"/>
    </location>
</feature>
<protein>
    <recommendedName>
        <fullName evidence="4">Transmembrane protein</fullName>
    </recommendedName>
</protein>
<dbReference type="EMBL" id="JAKZMO010000002">
    <property type="protein sequence ID" value="MDG5481625.1"/>
    <property type="molecule type" value="Genomic_DNA"/>
</dbReference>
<organism evidence="2 3">
    <name type="scientific">Mycolicibacterium gadium</name>
    <name type="common">Mycobacterium gadium</name>
    <dbReference type="NCBI Taxonomy" id="1794"/>
    <lineage>
        <taxon>Bacteria</taxon>
        <taxon>Bacillati</taxon>
        <taxon>Actinomycetota</taxon>
        <taxon>Actinomycetes</taxon>
        <taxon>Mycobacteriales</taxon>
        <taxon>Mycobacteriaceae</taxon>
        <taxon>Mycolicibacterium</taxon>
    </lineage>
</organism>
<evidence type="ECO:0000313" key="2">
    <source>
        <dbReference type="EMBL" id="MDG5481625.1"/>
    </source>
</evidence>
<feature type="transmembrane region" description="Helical" evidence="1">
    <location>
        <begin position="29"/>
        <end position="51"/>
    </location>
</feature>
<evidence type="ECO:0008006" key="4">
    <source>
        <dbReference type="Google" id="ProtNLM"/>
    </source>
</evidence>
<evidence type="ECO:0000256" key="1">
    <source>
        <dbReference type="SAM" id="Phobius"/>
    </source>
</evidence>
<accession>A0ABT6GJT1</accession>
<keyword evidence="3" id="KW-1185">Reference proteome</keyword>
<dbReference type="InterPro" id="IPR039708">
    <property type="entry name" value="MT1774/Rv1733c-like"/>
</dbReference>
<name>A0ABT6GJT1_MYCGU</name>
<evidence type="ECO:0000313" key="3">
    <source>
        <dbReference type="Proteomes" id="UP001154266"/>
    </source>
</evidence>